<sequence length="247" mass="27839">MKKTEQELNKLLPYHANRSKRGLVNGLGSVIKFISGNLDQDDLDHIEKEISSLKQMKAQETQALEPQKEEAQGDETGGVGGAGTKREGQEEDRQEAEEKSNQKADGEQQNLAQKSEPKPESGPEAESKSELPPKSYQQEPKQIIMDCPDASGSGEHRPTLRTSDFYRTCNLPKRFDYPYWFYGYGIQKSPQEHPFYRTTSSDYGRHPPTIHSVPTSSFPNNQEFSKALAKTGMYRNYSLNTGLDPHI</sequence>
<dbReference type="EMBL" id="CAACVG010007097">
    <property type="protein sequence ID" value="VEN43636.1"/>
    <property type="molecule type" value="Genomic_DNA"/>
</dbReference>
<reference evidence="8 9" key="1">
    <citation type="submission" date="2019-01" db="EMBL/GenBank/DDBJ databases">
        <authorList>
            <person name="Sayadi A."/>
        </authorList>
    </citation>
    <scope>NUCLEOTIDE SEQUENCE [LARGE SCALE GENOMIC DNA]</scope>
</reference>
<dbReference type="Pfam" id="PF14892">
    <property type="entry name" value="PIRC1_2"/>
    <property type="match status" value="1"/>
</dbReference>
<organism evidence="8 9">
    <name type="scientific">Callosobruchus maculatus</name>
    <name type="common">Southern cowpea weevil</name>
    <name type="synonym">Pulse bruchid</name>
    <dbReference type="NCBI Taxonomy" id="64391"/>
    <lineage>
        <taxon>Eukaryota</taxon>
        <taxon>Metazoa</taxon>
        <taxon>Ecdysozoa</taxon>
        <taxon>Arthropoda</taxon>
        <taxon>Hexapoda</taxon>
        <taxon>Insecta</taxon>
        <taxon>Pterygota</taxon>
        <taxon>Neoptera</taxon>
        <taxon>Endopterygota</taxon>
        <taxon>Coleoptera</taxon>
        <taxon>Polyphaga</taxon>
        <taxon>Cucujiformia</taxon>
        <taxon>Chrysomeloidea</taxon>
        <taxon>Chrysomelidae</taxon>
        <taxon>Bruchinae</taxon>
        <taxon>Bruchini</taxon>
        <taxon>Callosobruchus</taxon>
    </lineage>
</organism>
<dbReference type="OrthoDB" id="546383at2759"/>
<evidence type="ECO:0000256" key="2">
    <source>
        <dbReference type="ARBA" id="ARBA00004245"/>
    </source>
</evidence>
<name>A0A653C786_CALMS</name>
<gene>
    <name evidence="8" type="ORF">CALMAC_LOCUS6718</name>
</gene>
<evidence type="ECO:0000256" key="7">
    <source>
        <dbReference type="SAM" id="MobiDB-lite"/>
    </source>
</evidence>
<evidence type="ECO:0000313" key="8">
    <source>
        <dbReference type="EMBL" id="VEN43636.1"/>
    </source>
</evidence>
<dbReference type="PANTHER" id="PTHR20899:SF1">
    <property type="entry name" value="PIERCER OF MICROTUBULE WALL 1 PROTEIN"/>
    <property type="match status" value="1"/>
</dbReference>
<dbReference type="PANTHER" id="PTHR20899">
    <property type="entry name" value="PIERCE HOMOLOG"/>
    <property type="match status" value="1"/>
</dbReference>
<dbReference type="Proteomes" id="UP000410492">
    <property type="component" value="Unassembled WGS sequence"/>
</dbReference>
<evidence type="ECO:0000313" key="9">
    <source>
        <dbReference type="Proteomes" id="UP000410492"/>
    </source>
</evidence>
<keyword evidence="4" id="KW-0206">Cytoskeleton</keyword>
<feature type="region of interest" description="Disordered" evidence="7">
    <location>
        <begin position="54"/>
        <end position="139"/>
    </location>
</feature>
<keyword evidence="3" id="KW-0963">Cytoplasm</keyword>
<evidence type="ECO:0000256" key="1">
    <source>
        <dbReference type="ARBA" id="ARBA00004138"/>
    </source>
</evidence>
<feature type="compositionally biased region" description="Polar residues" evidence="7">
    <location>
        <begin position="54"/>
        <end position="64"/>
    </location>
</feature>
<accession>A0A653C786</accession>
<dbReference type="AlphaFoldDB" id="A0A653C786"/>
<proteinExistence type="inferred from homology"/>
<protein>
    <submittedName>
        <fullName evidence="8">Uncharacterized protein</fullName>
    </submittedName>
</protein>
<comment type="similarity">
    <text evidence="6">Belongs to the PIERCE1 family.</text>
</comment>
<evidence type="ECO:0000256" key="5">
    <source>
        <dbReference type="ARBA" id="ARBA00023273"/>
    </source>
</evidence>
<keyword evidence="5" id="KW-0966">Cell projection</keyword>
<dbReference type="InterPro" id="IPR026507">
    <property type="entry name" value="PIRC1/2"/>
</dbReference>
<dbReference type="GO" id="GO:0035082">
    <property type="term" value="P:axoneme assembly"/>
    <property type="evidence" value="ECO:0007669"/>
    <property type="project" value="InterPro"/>
</dbReference>
<comment type="subcellular location">
    <subcellularLocation>
        <location evidence="1">Cell projection</location>
        <location evidence="1">Cilium</location>
    </subcellularLocation>
    <subcellularLocation>
        <location evidence="2">Cytoplasm</location>
        <location evidence="2">Cytoskeleton</location>
    </subcellularLocation>
</comment>
<evidence type="ECO:0000256" key="4">
    <source>
        <dbReference type="ARBA" id="ARBA00023212"/>
    </source>
</evidence>
<feature type="compositionally biased region" description="Basic and acidic residues" evidence="7">
    <location>
        <begin position="115"/>
        <end position="131"/>
    </location>
</feature>
<feature type="compositionally biased region" description="Basic and acidic residues" evidence="7">
    <location>
        <begin position="96"/>
        <end position="106"/>
    </location>
</feature>
<dbReference type="GO" id="GO:0005879">
    <property type="term" value="C:axonemal microtubule"/>
    <property type="evidence" value="ECO:0007669"/>
    <property type="project" value="InterPro"/>
</dbReference>
<keyword evidence="9" id="KW-1185">Reference proteome</keyword>
<evidence type="ECO:0000256" key="3">
    <source>
        <dbReference type="ARBA" id="ARBA00022490"/>
    </source>
</evidence>
<evidence type="ECO:0000256" key="6">
    <source>
        <dbReference type="ARBA" id="ARBA00038014"/>
    </source>
</evidence>